<reference evidence="2" key="1">
    <citation type="submission" date="2018-05" db="EMBL/GenBank/DDBJ databases">
        <authorList>
            <person name="Lanie J.A."/>
            <person name="Ng W.-L."/>
            <person name="Kazmierczak K.M."/>
            <person name="Andrzejewski T.M."/>
            <person name="Davidsen T.M."/>
            <person name="Wayne K.J."/>
            <person name="Tettelin H."/>
            <person name="Glass J.I."/>
            <person name="Rusch D."/>
            <person name="Podicherti R."/>
            <person name="Tsui H.-C.T."/>
            <person name="Winkler M.E."/>
        </authorList>
    </citation>
    <scope>NUCLEOTIDE SEQUENCE</scope>
</reference>
<protein>
    <submittedName>
        <fullName evidence="2">Uncharacterized protein</fullName>
    </submittedName>
</protein>
<accession>A0A382FMK0</accession>
<feature type="non-terminal residue" evidence="2">
    <location>
        <position position="38"/>
    </location>
</feature>
<name>A0A382FMK0_9ZZZZ</name>
<evidence type="ECO:0000313" key="2">
    <source>
        <dbReference type="EMBL" id="SVB63862.1"/>
    </source>
</evidence>
<dbReference type="EMBL" id="UINC01050647">
    <property type="protein sequence ID" value="SVB63862.1"/>
    <property type="molecule type" value="Genomic_DNA"/>
</dbReference>
<dbReference type="AlphaFoldDB" id="A0A382FMK0"/>
<evidence type="ECO:0000256" key="1">
    <source>
        <dbReference type="SAM" id="MobiDB-lite"/>
    </source>
</evidence>
<sequence>MPTERVISTWGRIASPNASAVTSREARRRSKPRASSAS</sequence>
<gene>
    <name evidence="2" type="ORF">METZ01_LOCUS216716</name>
</gene>
<proteinExistence type="predicted"/>
<feature type="region of interest" description="Disordered" evidence="1">
    <location>
        <begin position="16"/>
        <end position="38"/>
    </location>
</feature>
<organism evidence="2">
    <name type="scientific">marine metagenome</name>
    <dbReference type="NCBI Taxonomy" id="408172"/>
    <lineage>
        <taxon>unclassified sequences</taxon>
        <taxon>metagenomes</taxon>
        <taxon>ecological metagenomes</taxon>
    </lineage>
</organism>